<sequence length="716" mass="83683">MKPTSIYINSNEEIKTRTYDESKCIKLIQKYNLLIECYSDNKSLIFPGTLSCEIGRLGMMLVGSFKEQHFTEIKMMKQHFIELDKSMKINHYSYSDERTIRMMLGIYCSIQKLIDSYKTESLETQSRNKKLVVDFNEDHYYTFQYLIGLYEQCRLKLKTNNKSLKDLDHYLHQIQMEFRFSDNEIYESSNSFERFIKSLCDGVYGNNDEKNNFLATQRILDYCNINFPSLQNICLVSKEDKTPSISDDKKYNFDWMNEVMESFHSKYYENIVSIISYYDLISVNDFDLFLNLHTNNKNIILLHEWISHIQQIQFTIEMIVCSYGKNSFKRMPYYVKSMIEVSNCFSCILAAVTINMIIRISSERTISPSIKLYNLSLALVLQEIVKILIPFTSNFKMPNKKIDEVISQSLRPLSMPKCNPPLYSFERIRLEEYKSIIKSYLDQKTSLTPMNVMKIQSYAIYLRVQYGFDPSTISLLSALDEITTSYEYFGFLPSILTFMQGVLPLINQSPACCLGYAPSCLGIYEPEKVILNRTISNLTVSDGFNISILLNNIHLANTLSLVYSHCFHYCEFSSIELMNGIKKLNENSFKTLNIKDMYGISVEKHFMNVLVHRVIDFYGMHFMENALFPLYSHSLISSLNILFHSHQKHFKLSGLLPICYFLEKKDCTQEELLKLINTLKTIFCEDCQIKQTEIESSYFDKKLSKAYLKSIITIIQ</sequence>
<evidence type="ECO:0000313" key="2">
    <source>
        <dbReference type="Proteomes" id="UP001628156"/>
    </source>
</evidence>
<organism evidence="1 2">
    <name type="scientific">Entamoeba nuttalli</name>
    <dbReference type="NCBI Taxonomy" id="412467"/>
    <lineage>
        <taxon>Eukaryota</taxon>
        <taxon>Amoebozoa</taxon>
        <taxon>Evosea</taxon>
        <taxon>Archamoebae</taxon>
        <taxon>Mastigamoebida</taxon>
        <taxon>Entamoebidae</taxon>
        <taxon>Entamoeba</taxon>
    </lineage>
</organism>
<reference evidence="1 2" key="1">
    <citation type="journal article" date="2019" name="PLoS Negl. Trop. Dis.">
        <title>Whole genome sequencing of Entamoeba nuttalli reveals mammalian host-related molecular signatures and a novel octapeptide-repeat surface protein.</title>
        <authorList>
            <person name="Tanaka M."/>
            <person name="Makiuchi T."/>
            <person name="Komiyama T."/>
            <person name="Shiina T."/>
            <person name="Osaki K."/>
            <person name="Tachibana H."/>
        </authorList>
    </citation>
    <scope>NUCLEOTIDE SEQUENCE [LARGE SCALE GENOMIC DNA]</scope>
    <source>
        <strain evidence="1 2">P19-061405</strain>
    </source>
</reference>
<dbReference type="EMBL" id="BAAFRS010000246">
    <property type="protein sequence ID" value="GAB1225184.1"/>
    <property type="molecule type" value="Genomic_DNA"/>
</dbReference>
<protein>
    <submittedName>
        <fullName evidence="1">Uncharacterized protein</fullName>
    </submittedName>
</protein>
<keyword evidence="2" id="KW-1185">Reference proteome</keyword>
<dbReference type="Proteomes" id="UP001628156">
    <property type="component" value="Unassembled WGS sequence"/>
</dbReference>
<gene>
    <name evidence="1" type="ORF">ENUP19_0246G0008</name>
</gene>
<name>A0ABQ0DQR5_9EUKA</name>
<comment type="caution">
    <text evidence="1">The sequence shown here is derived from an EMBL/GenBank/DDBJ whole genome shotgun (WGS) entry which is preliminary data.</text>
</comment>
<proteinExistence type="predicted"/>
<accession>A0ABQ0DQR5</accession>
<evidence type="ECO:0000313" key="1">
    <source>
        <dbReference type="EMBL" id="GAB1225184.1"/>
    </source>
</evidence>